<dbReference type="InterPro" id="IPR026024">
    <property type="entry name" value="Chemotaxis_MeTrfase_CheR"/>
</dbReference>
<dbReference type="RefSeq" id="WP_092081956.1">
    <property type="nucleotide sequence ID" value="NZ_FOYI01000012.1"/>
</dbReference>
<dbReference type="OrthoDB" id="9816309at2"/>
<feature type="binding site" evidence="6">
    <location>
        <position position="152"/>
    </location>
    <ligand>
        <name>S-adenosyl-L-methionine</name>
        <dbReference type="ChEBI" id="CHEBI:59789"/>
    </ligand>
</feature>
<dbReference type="InterPro" id="IPR036804">
    <property type="entry name" value="CheR_N_sf"/>
</dbReference>
<feature type="binding site" evidence="6">
    <location>
        <position position="84"/>
    </location>
    <ligand>
        <name>S-adenosyl-L-methionine</name>
        <dbReference type="ChEBI" id="CHEBI:59789"/>
    </ligand>
</feature>
<dbReference type="AlphaFoldDB" id="A0A1I6EHY8"/>
<dbReference type="Pfam" id="PF03705">
    <property type="entry name" value="CheR_N"/>
    <property type="match status" value="1"/>
</dbReference>
<keyword evidence="9" id="KW-1185">Reference proteome</keyword>
<evidence type="ECO:0000256" key="3">
    <source>
        <dbReference type="ARBA" id="ARBA00022679"/>
    </source>
</evidence>
<proteinExistence type="predicted"/>
<sequence>MSAVGSTVAGGISDSDFASLRSIALRELGIEISGEKKSLLVSRLAKRLRHLGLDGFSEYTELLNTGQSAEELEEFVACVTTNVTRFFREPHHFDHLETQLIPDIEKRASRGEQVRLWSSACSTGEEPYSAAMILARHLSDRALSNVKILASDVNVKVLEAAQSAEYPKSEADAARADLRGFFQPSPNDPGRVVLADKVRNLVTFRYMNLAKTWPVRGPFDAIFCRNVAIYFPQNVQEDLWVKFAKVLRKNGSMYIGHSERLAGPANTRFRFLGSTMYQLTN</sequence>
<dbReference type="Pfam" id="PF01739">
    <property type="entry name" value="CheR"/>
    <property type="match status" value="1"/>
</dbReference>
<feature type="binding site" evidence="6">
    <location>
        <position position="82"/>
    </location>
    <ligand>
        <name>S-adenosyl-L-methionine</name>
        <dbReference type="ChEBI" id="CHEBI:59789"/>
    </ligand>
</feature>
<keyword evidence="2 5" id="KW-0489">Methyltransferase</keyword>
<gene>
    <name evidence="8" type="ORF">SAMN04515673_11228</name>
</gene>
<feature type="binding site" evidence="6">
    <location>
        <position position="88"/>
    </location>
    <ligand>
        <name>S-adenosyl-L-methionine</name>
        <dbReference type="ChEBI" id="CHEBI:59789"/>
    </ligand>
</feature>
<dbReference type="InterPro" id="IPR022642">
    <property type="entry name" value="CheR_C"/>
</dbReference>
<evidence type="ECO:0000313" key="8">
    <source>
        <dbReference type="EMBL" id="SFR17161.1"/>
    </source>
</evidence>
<evidence type="ECO:0000256" key="5">
    <source>
        <dbReference type="PIRNR" id="PIRNR000410"/>
    </source>
</evidence>
<dbReference type="Gene3D" id="3.40.50.150">
    <property type="entry name" value="Vaccinia Virus protein VP39"/>
    <property type="match status" value="1"/>
</dbReference>
<dbReference type="SUPFAM" id="SSF53335">
    <property type="entry name" value="S-adenosyl-L-methionine-dependent methyltransferases"/>
    <property type="match status" value="1"/>
</dbReference>
<dbReference type="Proteomes" id="UP000199302">
    <property type="component" value="Unassembled WGS sequence"/>
</dbReference>
<dbReference type="Gene3D" id="1.10.155.10">
    <property type="entry name" value="Chemotaxis receptor methyltransferase CheR, N-terminal domain"/>
    <property type="match status" value="1"/>
</dbReference>
<dbReference type="SMART" id="SM00138">
    <property type="entry name" value="MeTrc"/>
    <property type="match status" value="1"/>
</dbReference>
<dbReference type="PROSITE" id="PS50123">
    <property type="entry name" value="CHER"/>
    <property type="match status" value="1"/>
</dbReference>
<dbReference type="STRING" id="871652.SAMN04515673_11228"/>
<keyword evidence="3 5" id="KW-0808">Transferase</keyword>
<feature type="domain" description="CheR-type methyltransferase" evidence="7">
    <location>
        <begin position="12"/>
        <end position="281"/>
    </location>
</feature>
<organism evidence="8 9">
    <name type="scientific">Poseidonocella sedimentorum</name>
    <dbReference type="NCBI Taxonomy" id="871652"/>
    <lineage>
        <taxon>Bacteria</taxon>
        <taxon>Pseudomonadati</taxon>
        <taxon>Pseudomonadota</taxon>
        <taxon>Alphaproteobacteria</taxon>
        <taxon>Rhodobacterales</taxon>
        <taxon>Roseobacteraceae</taxon>
        <taxon>Poseidonocella</taxon>
    </lineage>
</organism>
<dbReference type="EMBL" id="FOYI01000012">
    <property type="protein sequence ID" value="SFR17161.1"/>
    <property type="molecule type" value="Genomic_DNA"/>
</dbReference>
<feature type="binding site" evidence="6">
    <location>
        <begin position="225"/>
        <end position="226"/>
    </location>
    <ligand>
        <name>S-adenosyl-L-methionine</name>
        <dbReference type="ChEBI" id="CHEBI:59789"/>
    </ligand>
</feature>
<dbReference type="PANTHER" id="PTHR24422:SF19">
    <property type="entry name" value="CHEMOTAXIS PROTEIN METHYLTRANSFERASE"/>
    <property type="match status" value="1"/>
</dbReference>
<dbReference type="InterPro" id="IPR022641">
    <property type="entry name" value="CheR_N"/>
</dbReference>
<evidence type="ECO:0000256" key="2">
    <source>
        <dbReference type="ARBA" id="ARBA00022603"/>
    </source>
</evidence>
<dbReference type="GO" id="GO:0008983">
    <property type="term" value="F:protein-glutamate O-methyltransferase activity"/>
    <property type="evidence" value="ECO:0007669"/>
    <property type="project" value="UniProtKB-EC"/>
</dbReference>
<comment type="catalytic activity">
    <reaction evidence="1 5">
        <text>L-glutamyl-[protein] + S-adenosyl-L-methionine = [protein]-L-glutamate 5-O-methyl ester + S-adenosyl-L-homocysteine</text>
        <dbReference type="Rhea" id="RHEA:24452"/>
        <dbReference type="Rhea" id="RHEA-COMP:10208"/>
        <dbReference type="Rhea" id="RHEA-COMP:10311"/>
        <dbReference type="ChEBI" id="CHEBI:29973"/>
        <dbReference type="ChEBI" id="CHEBI:57856"/>
        <dbReference type="ChEBI" id="CHEBI:59789"/>
        <dbReference type="ChEBI" id="CHEBI:82795"/>
        <dbReference type="EC" id="2.1.1.80"/>
    </reaction>
</comment>
<evidence type="ECO:0000256" key="6">
    <source>
        <dbReference type="PIRSR" id="PIRSR000410-1"/>
    </source>
</evidence>
<accession>A0A1I6EHY8</accession>
<feature type="binding site" evidence="6">
    <location>
        <begin position="208"/>
        <end position="209"/>
    </location>
    <ligand>
        <name>S-adenosyl-L-methionine</name>
        <dbReference type="ChEBI" id="CHEBI:59789"/>
    </ligand>
</feature>
<comment type="function">
    <text evidence="5">Methylation of the membrane-bound methyl-accepting chemotaxis proteins (MCP) to form gamma-glutamyl methyl ester residues in MCP.</text>
</comment>
<evidence type="ECO:0000256" key="4">
    <source>
        <dbReference type="ARBA" id="ARBA00022691"/>
    </source>
</evidence>
<evidence type="ECO:0000256" key="1">
    <source>
        <dbReference type="ARBA" id="ARBA00001541"/>
    </source>
</evidence>
<evidence type="ECO:0000313" key="9">
    <source>
        <dbReference type="Proteomes" id="UP000199302"/>
    </source>
</evidence>
<keyword evidence="4 5" id="KW-0949">S-adenosyl-L-methionine</keyword>
<dbReference type="PRINTS" id="PR00996">
    <property type="entry name" value="CHERMTFRASE"/>
</dbReference>
<dbReference type="InterPro" id="IPR029063">
    <property type="entry name" value="SAM-dependent_MTases_sf"/>
</dbReference>
<dbReference type="InterPro" id="IPR050903">
    <property type="entry name" value="Bact_Chemotaxis_MeTrfase"/>
</dbReference>
<protein>
    <recommendedName>
        <fullName evidence="5">Chemotaxis protein methyltransferase</fullName>
        <ecNumber evidence="5">2.1.1.80</ecNumber>
    </recommendedName>
</protein>
<evidence type="ECO:0000259" key="7">
    <source>
        <dbReference type="PROSITE" id="PS50123"/>
    </source>
</evidence>
<reference evidence="8 9" key="1">
    <citation type="submission" date="2016-10" db="EMBL/GenBank/DDBJ databases">
        <authorList>
            <person name="de Groot N.N."/>
        </authorList>
    </citation>
    <scope>NUCLEOTIDE SEQUENCE [LARGE SCALE GENOMIC DNA]</scope>
    <source>
        <strain evidence="9">KMM 9023,NRIC 0796,JCM 17311,KCTC 23692</strain>
    </source>
</reference>
<dbReference type="PIRSF" id="PIRSF000410">
    <property type="entry name" value="CheR"/>
    <property type="match status" value="1"/>
</dbReference>
<dbReference type="PANTHER" id="PTHR24422">
    <property type="entry name" value="CHEMOTAXIS PROTEIN METHYLTRANSFERASE"/>
    <property type="match status" value="1"/>
</dbReference>
<dbReference type="GO" id="GO:0032259">
    <property type="term" value="P:methylation"/>
    <property type="evidence" value="ECO:0007669"/>
    <property type="project" value="UniProtKB-KW"/>
</dbReference>
<dbReference type="InterPro" id="IPR000780">
    <property type="entry name" value="CheR_MeTrfase"/>
</dbReference>
<dbReference type="SUPFAM" id="SSF47757">
    <property type="entry name" value="Chemotaxis receptor methyltransferase CheR, N-terminal domain"/>
    <property type="match status" value="1"/>
</dbReference>
<dbReference type="EC" id="2.1.1.80" evidence="5"/>
<feature type="binding site" evidence="6">
    <location>
        <position position="126"/>
    </location>
    <ligand>
        <name>S-adenosyl-L-methionine</name>
        <dbReference type="ChEBI" id="CHEBI:59789"/>
    </ligand>
</feature>
<name>A0A1I6EHY8_9RHOB</name>